<evidence type="ECO:0000256" key="1">
    <source>
        <dbReference type="ARBA" id="ARBA00010370"/>
    </source>
</evidence>
<evidence type="ECO:0000256" key="3">
    <source>
        <dbReference type="ARBA" id="ARBA00022723"/>
    </source>
</evidence>
<dbReference type="Proteomes" id="UP000594262">
    <property type="component" value="Unplaced"/>
</dbReference>
<feature type="active site" evidence="8">
    <location>
        <position position="202"/>
    </location>
</feature>
<feature type="signal peptide" evidence="10">
    <location>
        <begin position="1"/>
        <end position="20"/>
    </location>
</feature>
<keyword evidence="3 9" id="KW-0479">Metal-binding</keyword>
<dbReference type="GO" id="GO:0031012">
    <property type="term" value="C:extracellular matrix"/>
    <property type="evidence" value="ECO:0007669"/>
    <property type="project" value="InterPro"/>
</dbReference>
<dbReference type="AlphaFoldDB" id="A0A7M5X5L5"/>
<sequence length="264" mass="30115">MNVLVFIFGLLALCVFWVNGRPVIEKSPLDDFAEENARNVILFPYLIKKKIKRCGMATPSKIDNQDVAKNRKRRFIPQGTAWNKKLLTWRIDENTNDLPNFLTRLIIRKAFNIWSKWIPMTFQEKNKGKVDISIKFVKKIHRPCQVAFTGQDGIVAHAYYPYQGQDIAGDIHFNDDQRFTHNAEPSDRGGMGTNLAWSALHEIGHSLGLEHSNIYGAVMSPFYTSFYHPGVDLALTNDDIKGVQAIYGKSTHSKTNRVDSFLVK</sequence>
<evidence type="ECO:0000313" key="12">
    <source>
        <dbReference type="EnsemblMetazoa" id="CLYHEMP018202.1"/>
    </source>
</evidence>
<comment type="cofactor">
    <cofactor evidence="9">
        <name>Zn(2+)</name>
        <dbReference type="ChEBI" id="CHEBI:29105"/>
    </cofactor>
    <text evidence="9">Binds 2 Zn(2+) ions per subunit.</text>
</comment>
<dbReference type="Gene3D" id="3.40.390.10">
    <property type="entry name" value="Collagenase (Catalytic Domain)"/>
    <property type="match status" value="1"/>
</dbReference>
<protein>
    <recommendedName>
        <fullName evidence="11">Peptidase metallopeptidase domain-containing protein</fullName>
    </recommendedName>
</protein>
<dbReference type="InterPro" id="IPR006026">
    <property type="entry name" value="Peptidase_Metallo"/>
</dbReference>
<evidence type="ECO:0000256" key="9">
    <source>
        <dbReference type="PIRSR" id="PIRSR621190-2"/>
    </source>
</evidence>
<feature type="chain" id="PRO_5029708815" description="Peptidase metallopeptidase domain-containing protein" evidence="10">
    <location>
        <begin position="21"/>
        <end position="264"/>
    </location>
</feature>
<feature type="binding site" evidence="9">
    <location>
        <position position="205"/>
    </location>
    <ligand>
        <name>Zn(2+)</name>
        <dbReference type="ChEBI" id="CHEBI:29105"/>
        <label>2</label>
        <note>catalytic</note>
    </ligand>
</feature>
<dbReference type="GO" id="GO:0004222">
    <property type="term" value="F:metalloendopeptidase activity"/>
    <property type="evidence" value="ECO:0007669"/>
    <property type="project" value="InterPro"/>
</dbReference>
<keyword evidence="9" id="KW-0106">Calcium</keyword>
<feature type="binding site" evidence="9">
    <location>
        <position position="150"/>
    </location>
    <ligand>
        <name>Ca(2+)</name>
        <dbReference type="ChEBI" id="CHEBI:29108"/>
        <label>3</label>
    </ligand>
</feature>
<dbReference type="GO" id="GO:0008270">
    <property type="term" value="F:zinc ion binding"/>
    <property type="evidence" value="ECO:0007669"/>
    <property type="project" value="InterPro"/>
</dbReference>
<evidence type="ECO:0000256" key="4">
    <source>
        <dbReference type="ARBA" id="ARBA00022729"/>
    </source>
</evidence>
<dbReference type="PANTHER" id="PTHR10201">
    <property type="entry name" value="MATRIX METALLOPROTEINASE"/>
    <property type="match status" value="1"/>
</dbReference>
<evidence type="ECO:0000256" key="6">
    <source>
        <dbReference type="ARBA" id="ARBA00022833"/>
    </source>
</evidence>
<dbReference type="GO" id="GO:0030198">
    <property type="term" value="P:extracellular matrix organization"/>
    <property type="evidence" value="ECO:0007669"/>
    <property type="project" value="TreeGrafter"/>
</dbReference>
<feature type="binding site" evidence="9">
    <location>
        <position position="97"/>
    </location>
    <ligand>
        <name>Ca(2+)</name>
        <dbReference type="ChEBI" id="CHEBI:29108"/>
        <label>1</label>
    </ligand>
</feature>
<keyword evidence="5" id="KW-0378">Hydrolase</keyword>
<evidence type="ECO:0000256" key="5">
    <source>
        <dbReference type="ARBA" id="ARBA00022801"/>
    </source>
</evidence>
<accession>A0A7M5X5L5</accession>
<feature type="binding site" evidence="9">
    <location>
        <position position="201"/>
    </location>
    <ligand>
        <name>Zn(2+)</name>
        <dbReference type="ChEBI" id="CHEBI:29105"/>
        <label>2</label>
        <note>catalytic</note>
    </ligand>
</feature>
<reference evidence="12" key="1">
    <citation type="submission" date="2021-01" db="UniProtKB">
        <authorList>
            <consortium name="EnsemblMetazoa"/>
        </authorList>
    </citation>
    <scope>IDENTIFICATION</scope>
</reference>
<feature type="binding site" evidence="9">
    <location>
        <position position="141"/>
    </location>
    <ligand>
        <name>Zn(2+)</name>
        <dbReference type="ChEBI" id="CHEBI:29105"/>
        <label>1</label>
    </ligand>
</feature>
<dbReference type="CDD" id="cd04278">
    <property type="entry name" value="ZnMc_MMP"/>
    <property type="match status" value="1"/>
</dbReference>
<dbReference type="InterPro" id="IPR021190">
    <property type="entry name" value="Pept_M10A"/>
</dbReference>
<keyword evidence="6 9" id="KW-0862">Zinc</keyword>
<feature type="binding site" evidence="9">
    <location>
        <position position="172"/>
    </location>
    <ligand>
        <name>Zn(2+)</name>
        <dbReference type="ChEBI" id="CHEBI:29105"/>
        <label>1</label>
    </ligand>
</feature>
<dbReference type="PANTHER" id="PTHR10201:SF291">
    <property type="entry name" value="MATRIX METALLOPROTEINASE 1, ISOFORM C-RELATED"/>
    <property type="match status" value="1"/>
</dbReference>
<dbReference type="SUPFAM" id="SSF55486">
    <property type="entry name" value="Metalloproteases ('zincins'), catalytic domain"/>
    <property type="match status" value="1"/>
</dbReference>
<dbReference type="Pfam" id="PF00413">
    <property type="entry name" value="Peptidase_M10"/>
    <property type="match status" value="1"/>
</dbReference>
<dbReference type="EnsemblMetazoa" id="CLYHEMT018202.1">
    <property type="protein sequence ID" value="CLYHEMP018202.1"/>
    <property type="gene ID" value="CLYHEMG018202"/>
</dbReference>
<evidence type="ECO:0000313" key="13">
    <source>
        <dbReference type="Proteomes" id="UP000594262"/>
    </source>
</evidence>
<evidence type="ECO:0000256" key="2">
    <source>
        <dbReference type="ARBA" id="ARBA00022670"/>
    </source>
</evidence>
<dbReference type="PRINTS" id="PR00138">
    <property type="entry name" value="MATRIXIN"/>
</dbReference>
<feature type="binding site" evidence="9">
    <location>
        <position position="157"/>
    </location>
    <ligand>
        <name>Zn(2+)</name>
        <dbReference type="ChEBI" id="CHEBI:29105"/>
        <label>1</label>
    </ligand>
</feature>
<evidence type="ECO:0000256" key="10">
    <source>
        <dbReference type="SAM" id="SignalP"/>
    </source>
</evidence>
<proteinExistence type="inferred from homology"/>
<dbReference type="GO" id="GO:0006508">
    <property type="term" value="P:proteolysis"/>
    <property type="evidence" value="ECO:0007669"/>
    <property type="project" value="UniProtKB-KW"/>
</dbReference>
<comment type="similarity">
    <text evidence="1">Belongs to the peptidase M10A family.</text>
</comment>
<keyword evidence="13" id="KW-1185">Reference proteome</keyword>
<dbReference type="GO" id="GO:0005615">
    <property type="term" value="C:extracellular space"/>
    <property type="evidence" value="ECO:0007669"/>
    <property type="project" value="TreeGrafter"/>
</dbReference>
<feature type="binding site" evidence="9">
    <location>
        <position position="175"/>
    </location>
    <ligand>
        <name>Ca(2+)</name>
        <dbReference type="ChEBI" id="CHEBI:29108"/>
        <label>1</label>
    </ligand>
</feature>
<dbReference type="InterPro" id="IPR024079">
    <property type="entry name" value="MetalloPept_cat_dom_sf"/>
</dbReference>
<name>A0A7M5X5L5_9CNID</name>
<feature type="binding site" evidence="9">
    <location>
        <position position="131"/>
    </location>
    <ligand>
        <name>Ca(2+)</name>
        <dbReference type="ChEBI" id="CHEBI:29108"/>
        <label>2</label>
    </ligand>
</feature>
<feature type="binding site" evidence="9">
    <location>
        <position position="211"/>
    </location>
    <ligand>
        <name>Zn(2+)</name>
        <dbReference type="ChEBI" id="CHEBI:29105"/>
        <label>2</label>
        <note>catalytic</note>
    </ligand>
</feature>
<dbReference type="SMART" id="SM00235">
    <property type="entry name" value="ZnMc"/>
    <property type="match status" value="1"/>
</dbReference>
<evidence type="ECO:0000256" key="7">
    <source>
        <dbReference type="ARBA" id="ARBA00023049"/>
    </source>
</evidence>
<organism evidence="12 13">
    <name type="scientific">Clytia hemisphaerica</name>
    <dbReference type="NCBI Taxonomy" id="252671"/>
    <lineage>
        <taxon>Eukaryota</taxon>
        <taxon>Metazoa</taxon>
        <taxon>Cnidaria</taxon>
        <taxon>Hydrozoa</taxon>
        <taxon>Hydroidolina</taxon>
        <taxon>Leptothecata</taxon>
        <taxon>Obeliida</taxon>
        <taxon>Clytiidae</taxon>
        <taxon>Clytia</taxon>
    </lineage>
</organism>
<feature type="binding site" evidence="9">
    <location>
        <position position="219"/>
    </location>
    <ligand>
        <name>Zn(2+)</name>
        <dbReference type="ChEBI" id="CHEBI:29105"/>
        <label>2</label>
        <note>catalytic</note>
    </ligand>
</feature>
<keyword evidence="4 10" id="KW-0732">Signal</keyword>
<dbReference type="GO" id="GO:0030574">
    <property type="term" value="P:collagen catabolic process"/>
    <property type="evidence" value="ECO:0007669"/>
    <property type="project" value="TreeGrafter"/>
</dbReference>
<keyword evidence="7" id="KW-0482">Metalloprotease</keyword>
<dbReference type="InterPro" id="IPR001818">
    <property type="entry name" value="Pept_M10_metallopeptidase"/>
</dbReference>
<dbReference type="OrthoDB" id="5981894at2759"/>
<feature type="binding site" evidence="9">
    <location>
        <position position="170"/>
    </location>
    <ligand>
        <name>Ca(2+)</name>
        <dbReference type="ChEBI" id="CHEBI:29108"/>
        <label>2</label>
    </ligand>
</feature>
<evidence type="ECO:0000259" key="11">
    <source>
        <dbReference type="SMART" id="SM00235"/>
    </source>
</evidence>
<feature type="domain" description="Peptidase metallopeptidase" evidence="11">
    <location>
        <begin position="78"/>
        <end position="249"/>
    </location>
</feature>
<keyword evidence="2" id="KW-0645">Protease</keyword>
<evidence type="ECO:0000256" key="8">
    <source>
        <dbReference type="PIRSR" id="PIRSR621190-1"/>
    </source>
</evidence>
<comment type="cofactor">
    <cofactor evidence="9">
        <name>Ca(2+)</name>
        <dbReference type="ChEBI" id="CHEBI:29108"/>
    </cofactor>
    <text evidence="9">Can bind about 5 Ca(2+) ions per subunit.</text>
</comment>
<dbReference type="InterPro" id="IPR033739">
    <property type="entry name" value="M10A_MMP"/>
</dbReference>